<name>A0A0C3BSK4_HEBCY</name>
<proteinExistence type="predicted"/>
<dbReference type="HOGENOM" id="CLU_2454991_0_0_1"/>
<sequence>MQLTYIQTNAYQVPLTSCLCLSFEPTQLGYTAMSSHEARLSSLILITGYLTEPWPCPGRNLDSISFTIIHPICHSESHVRRDSPSTCQN</sequence>
<accession>A0A0C3BSK4</accession>
<organism evidence="1 2">
    <name type="scientific">Hebeloma cylindrosporum</name>
    <dbReference type="NCBI Taxonomy" id="76867"/>
    <lineage>
        <taxon>Eukaryota</taxon>
        <taxon>Fungi</taxon>
        <taxon>Dikarya</taxon>
        <taxon>Basidiomycota</taxon>
        <taxon>Agaricomycotina</taxon>
        <taxon>Agaricomycetes</taxon>
        <taxon>Agaricomycetidae</taxon>
        <taxon>Agaricales</taxon>
        <taxon>Agaricineae</taxon>
        <taxon>Hymenogastraceae</taxon>
        <taxon>Hebeloma</taxon>
    </lineage>
</organism>
<gene>
    <name evidence="1" type="ORF">M413DRAFT_369566</name>
</gene>
<evidence type="ECO:0000313" key="2">
    <source>
        <dbReference type="Proteomes" id="UP000053424"/>
    </source>
</evidence>
<dbReference type="AlphaFoldDB" id="A0A0C3BSK4"/>
<dbReference type="EMBL" id="KN831833">
    <property type="protein sequence ID" value="KIM35049.1"/>
    <property type="molecule type" value="Genomic_DNA"/>
</dbReference>
<reference evidence="2" key="2">
    <citation type="submission" date="2015-01" db="EMBL/GenBank/DDBJ databases">
        <title>Evolutionary Origins and Diversification of the Mycorrhizal Mutualists.</title>
        <authorList>
            <consortium name="DOE Joint Genome Institute"/>
            <consortium name="Mycorrhizal Genomics Consortium"/>
            <person name="Kohler A."/>
            <person name="Kuo A."/>
            <person name="Nagy L.G."/>
            <person name="Floudas D."/>
            <person name="Copeland A."/>
            <person name="Barry K.W."/>
            <person name="Cichocki N."/>
            <person name="Veneault-Fourrey C."/>
            <person name="LaButti K."/>
            <person name="Lindquist E.A."/>
            <person name="Lipzen A."/>
            <person name="Lundell T."/>
            <person name="Morin E."/>
            <person name="Murat C."/>
            <person name="Riley R."/>
            <person name="Ohm R."/>
            <person name="Sun H."/>
            <person name="Tunlid A."/>
            <person name="Henrissat B."/>
            <person name="Grigoriev I.V."/>
            <person name="Hibbett D.S."/>
            <person name="Martin F."/>
        </authorList>
    </citation>
    <scope>NUCLEOTIDE SEQUENCE [LARGE SCALE GENOMIC DNA]</scope>
    <source>
        <strain evidence="2">h7</strain>
    </source>
</reference>
<reference evidence="1 2" key="1">
    <citation type="submission" date="2014-04" db="EMBL/GenBank/DDBJ databases">
        <authorList>
            <consortium name="DOE Joint Genome Institute"/>
            <person name="Kuo A."/>
            <person name="Gay G."/>
            <person name="Dore J."/>
            <person name="Kohler A."/>
            <person name="Nagy L.G."/>
            <person name="Floudas D."/>
            <person name="Copeland A."/>
            <person name="Barry K.W."/>
            <person name="Cichocki N."/>
            <person name="Veneault-Fourrey C."/>
            <person name="LaButti K."/>
            <person name="Lindquist E.A."/>
            <person name="Lipzen A."/>
            <person name="Lundell T."/>
            <person name="Morin E."/>
            <person name="Murat C."/>
            <person name="Sun H."/>
            <person name="Tunlid A."/>
            <person name="Henrissat B."/>
            <person name="Grigoriev I.V."/>
            <person name="Hibbett D.S."/>
            <person name="Martin F."/>
            <person name="Nordberg H.P."/>
            <person name="Cantor M.N."/>
            <person name="Hua S.X."/>
        </authorList>
    </citation>
    <scope>NUCLEOTIDE SEQUENCE [LARGE SCALE GENOMIC DNA]</scope>
    <source>
        <strain evidence="2">h7</strain>
    </source>
</reference>
<dbReference type="Proteomes" id="UP000053424">
    <property type="component" value="Unassembled WGS sequence"/>
</dbReference>
<protein>
    <submittedName>
        <fullName evidence="1">Uncharacterized protein</fullName>
    </submittedName>
</protein>
<keyword evidence="2" id="KW-1185">Reference proteome</keyword>
<evidence type="ECO:0000313" key="1">
    <source>
        <dbReference type="EMBL" id="KIM35049.1"/>
    </source>
</evidence>